<gene>
    <name evidence="5" type="ORF">SAMN04488002_3671</name>
</gene>
<evidence type="ECO:0000256" key="2">
    <source>
        <dbReference type="ARBA" id="ARBA00022741"/>
    </source>
</evidence>
<keyword evidence="1" id="KW-0813">Transport</keyword>
<organism evidence="5 6">
    <name type="scientific">Litoreibacter janthinus</name>
    <dbReference type="NCBI Taxonomy" id="670154"/>
    <lineage>
        <taxon>Bacteria</taxon>
        <taxon>Pseudomonadati</taxon>
        <taxon>Pseudomonadota</taxon>
        <taxon>Alphaproteobacteria</taxon>
        <taxon>Rhodobacterales</taxon>
        <taxon>Roseobacteraceae</taxon>
        <taxon>Litoreibacter</taxon>
    </lineage>
</organism>
<dbReference type="InterPro" id="IPR027417">
    <property type="entry name" value="P-loop_NTPase"/>
</dbReference>
<evidence type="ECO:0000313" key="6">
    <source>
        <dbReference type="Proteomes" id="UP000199658"/>
    </source>
</evidence>
<dbReference type="Gene3D" id="3.40.50.300">
    <property type="entry name" value="P-loop containing nucleotide triphosphate hydrolases"/>
    <property type="match status" value="1"/>
</dbReference>
<dbReference type="InterPro" id="IPR003593">
    <property type="entry name" value="AAA+_ATPase"/>
</dbReference>
<dbReference type="EMBL" id="FOYO01000002">
    <property type="protein sequence ID" value="SFR64330.1"/>
    <property type="molecule type" value="Genomic_DNA"/>
</dbReference>
<dbReference type="PANTHER" id="PTHR42781:SF4">
    <property type="entry name" value="SPERMIDINE_PUTRESCINE IMPORT ATP-BINDING PROTEIN POTA"/>
    <property type="match status" value="1"/>
</dbReference>
<keyword evidence="2" id="KW-0547">Nucleotide-binding</keyword>
<name>A0A1I6ID98_9RHOB</name>
<evidence type="ECO:0000256" key="1">
    <source>
        <dbReference type="ARBA" id="ARBA00022448"/>
    </source>
</evidence>
<proteinExistence type="predicted"/>
<dbReference type="PROSITE" id="PS50893">
    <property type="entry name" value="ABC_TRANSPORTER_2"/>
    <property type="match status" value="1"/>
</dbReference>
<accession>A0A1I6ID98</accession>
<sequence>MSSLFPLRLRDAQVRRRGKTILGPVDLELDGQGLTIIVGPNGSGKTTLLRVMHGVERLSGGTVDWSMDEDRARERQAYVFQSPIMLRRSVADNLHYPLRLSGVSRREAEPRVADWIKRIGLDGHAQAPATRLSGGERQKLALARALIRQPEVLFLDEPCANLDGRATREFETLLLATRDSGTRIVMATHDLGQAKRLASDALFILSGRIHDSAAAPAFFDAPKTPELASFLRGDIVE</sequence>
<dbReference type="InterPro" id="IPR050093">
    <property type="entry name" value="ABC_SmlMolc_Importer"/>
</dbReference>
<dbReference type="STRING" id="670154.SAMN04488002_3671"/>
<keyword evidence="6" id="KW-1185">Reference proteome</keyword>
<protein>
    <submittedName>
        <fullName evidence="5">Tungstate transport system ATP-binding protein</fullName>
    </submittedName>
</protein>
<keyword evidence="3 5" id="KW-0067">ATP-binding</keyword>
<evidence type="ECO:0000259" key="4">
    <source>
        <dbReference type="PROSITE" id="PS50893"/>
    </source>
</evidence>
<evidence type="ECO:0000313" key="5">
    <source>
        <dbReference type="EMBL" id="SFR64330.1"/>
    </source>
</evidence>
<dbReference type="SUPFAM" id="SSF52540">
    <property type="entry name" value="P-loop containing nucleoside triphosphate hydrolases"/>
    <property type="match status" value="1"/>
</dbReference>
<reference evidence="6" key="1">
    <citation type="submission" date="2016-10" db="EMBL/GenBank/DDBJ databases">
        <authorList>
            <person name="Varghese N."/>
            <person name="Submissions S."/>
        </authorList>
    </citation>
    <scope>NUCLEOTIDE SEQUENCE [LARGE SCALE GENOMIC DNA]</scope>
    <source>
        <strain evidence="6">DSM 26921</strain>
    </source>
</reference>
<dbReference type="PROSITE" id="PS00211">
    <property type="entry name" value="ABC_TRANSPORTER_1"/>
    <property type="match status" value="1"/>
</dbReference>
<dbReference type="Pfam" id="PF00005">
    <property type="entry name" value="ABC_tran"/>
    <property type="match status" value="1"/>
</dbReference>
<dbReference type="AlphaFoldDB" id="A0A1I6ID98"/>
<dbReference type="InterPro" id="IPR003439">
    <property type="entry name" value="ABC_transporter-like_ATP-bd"/>
</dbReference>
<dbReference type="PANTHER" id="PTHR42781">
    <property type="entry name" value="SPERMIDINE/PUTRESCINE IMPORT ATP-BINDING PROTEIN POTA"/>
    <property type="match status" value="1"/>
</dbReference>
<evidence type="ECO:0000256" key="3">
    <source>
        <dbReference type="ARBA" id="ARBA00022840"/>
    </source>
</evidence>
<dbReference type="SMART" id="SM00382">
    <property type="entry name" value="AAA"/>
    <property type="match status" value="1"/>
</dbReference>
<dbReference type="InterPro" id="IPR017871">
    <property type="entry name" value="ABC_transporter-like_CS"/>
</dbReference>
<dbReference type="Proteomes" id="UP000199658">
    <property type="component" value="Unassembled WGS sequence"/>
</dbReference>
<feature type="domain" description="ABC transporter" evidence="4">
    <location>
        <begin position="7"/>
        <end position="231"/>
    </location>
</feature>
<dbReference type="GO" id="GO:0005524">
    <property type="term" value="F:ATP binding"/>
    <property type="evidence" value="ECO:0007669"/>
    <property type="project" value="UniProtKB-KW"/>
</dbReference>
<dbReference type="GO" id="GO:0016887">
    <property type="term" value="F:ATP hydrolysis activity"/>
    <property type="evidence" value="ECO:0007669"/>
    <property type="project" value="InterPro"/>
</dbReference>